<evidence type="ECO:0000313" key="4">
    <source>
        <dbReference type="Proteomes" id="UP000298493"/>
    </source>
</evidence>
<evidence type="ECO:0000256" key="1">
    <source>
        <dbReference type="SAM" id="Coils"/>
    </source>
</evidence>
<feature type="region of interest" description="Disordered" evidence="2">
    <location>
        <begin position="167"/>
        <end position="188"/>
    </location>
</feature>
<dbReference type="Proteomes" id="UP000298493">
    <property type="component" value="Unassembled WGS sequence"/>
</dbReference>
<evidence type="ECO:0000313" key="3">
    <source>
        <dbReference type="EMBL" id="TID25346.1"/>
    </source>
</evidence>
<protein>
    <submittedName>
        <fullName evidence="3">Uncharacterized protein</fullName>
    </submittedName>
</protein>
<dbReference type="AlphaFoldDB" id="A0A4Z1PIT0"/>
<dbReference type="OrthoDB" id="3945146at2759"/>
<name>A0A4Z1PIT0_9PEZI</name>
<sequence length="329" mass="37617">MARSVEPPAWVAQQVSVDHFAAEKQLQERKKLEFVAQRKSATAAEKDRNSALATQQRLESSARASRKSCAALQPGTEVDVEMKDDFISKRRAEMATQQEKKMAFAKGEAERHVGSLAAQGHQTARSILARVTQPKLSRPPPAREMIAVRTPLRTPLRVHKNFKTPQKSLKTSNEAIRAKQEKSNRAHKRSCLRKAIRDRDELLEDYRKAVHSLNVLANNLREMFRVDPKRTKLQNELDILRETKTEIDRQLTDALHRIEQYAPDAEEQAEKEAFIAEIRTGNEIVAKQAALRRAPCAPTTTIAILDERNPWPDRPNYRPNKTRTPNFRR</sequence>
<proteinExistence type="predicted"/>
<feature type="compositionally biased region" description="Low complexity" evidence="2">
    <location>
        <begin position="61"/>
        <end position="70"/>
    </location>
</feature>
<reference evidence="3 4" key="1">
    <citation type="submission" date="2019-04" db="EMBL/GenBank/DDBJ databases">
        <title>High contiguity whole genome sequence and gene annotation resource for two Venturia nashicola isolates.</title>
        <authorList>
            <person name="Prokchorchik M."/>
            <person name="Won K."/>
            <person name="Lee Y."/>
            <person name="Choi E.D."/>
            <person name="Segonzac C."/>
            <person name="Sohn K.H."/>
        </authorList>
    </citation>
    <scope>NUCLEOTIDE SEQUENCE [LARGE SCALE GENOMIC DNA]</scope>
    <source>
        <strain evidence="3 4">PRI2</strain>
    </source>
</reference>
<feature type="region of interest" description="Disordered" evidence="2">
    <location>
        <begin position="306"/>
        <end position="329"/>
    </location>
</feature>
<evidence type="ECO:0000256" key="2">
    <source>
        <dbReference type="SAM" id="MobiDB-lite"/>
    </source>
</evidence>
<dbReference type="EMBL" id="SNSC02000004">
    <property type="protein sequence ID" value="TID25346.1"/>
    <property type="molecule type" value="Genomic_DNA"/>
</dbReference>
<feature type="region of interest" description="Disordered" evidence="2">
    <location>
        <begin position="39"/>
        <end position="70"/>
    </location>
</feature>
<keyword evidence="4" id="KW-1185">Reference proteome</keyword>
<keyword evidence="1" id="KW-0175">Coiled coil</keyword>
<accession>A0A4Z1PIT0</accession>
<feature type="coiled-coil region" evidence="1">
    <location>
        <begin position="203"/>
        <end position="250"/>
    </location>
</feature>
<gene>
    <name evidence="3" type="ORF">E6O75_ATG04551</name>
</gene>
<organism evidence="3 4">
    <name type="scientific">Venturia nashicola</name>
    <dbReference type="NCBI Taxonomy" id="86259"/>
    <lineage>
        <taxon>Eukaryota</taxon>
        <taxon>Fungi</taxon>
        <taxon>Dikarya</taxon>
        <taxon>Ascomycota</taxon>
        <taxon>Pezizomycotina</taxon>
        <taxon>Dothideomycetes</taxon>
        <taxon>Pleosporomycetidae</taxon>
        <taxon>Venturiales</taxon>
        <taxon>Venturiaceae</taxon>
        <taxon>Venturia</taxon>
    </lineage>
</organism>
<comment type="caution">
    <text evidence="3">The sequence shown here is derived from an EMBL/GenBank/DDBJ whole genome shotgun (WGS) entry which is preliminary data.</text>
</comment>